<proteinExistence type="predicted"/>
<feature type="compositionally biased region" description="Acidic residues" evidence="4">
    <location>
        <begin position="716"/>
        <end position="727"/>
    </location>
</feature>
<dbReference type="VEuPathDB" id="VectorBase:SCAU016450"/>
<evidence type="ECO:0000256" key="1">
    <source>
        <dbReference type="ARBA" id="ARBA00022574"/>
    </source>
</evidence>
<keyword evidence="1 3" id="KW-0853">WD repeat</keyword>
<reference evidence="5" key="1">
    <citation type="submission" date="2020-05" db="UniProtKB">
        <authorList>
            <consortium name="EnsemblMetazoa"/>
        </authorList>
    </citation>
    <scope>IDENTIFICATION</scope>
    <source>
        <strain evidence="5">USDA</strain>
    </source>
</reference>
<dbReference type="InterPro" id="IPR036322">
    <property type="entry name" value="WD40_repeat_dom_sf"/>
</dbReference>
<dbReference type="EnsemblMetazoa" id="SCAU016450-RA">
    <property type="protein sequence ID" value="SCAU016450-PA"/>
    <property type="gene ID" value="SCAU016450"/>
</dbReference>
<gene>
    <name evidence="5" type="primary">106090189</name>
</gene>
<feature type="region of interest" description="Disordered" evidence="4">
    <location>
        <begin position="687"/>
        <end position="738"/>
    </location>
</feature>
<dbReference type="Gene3D" id="2.130.10.10">
    <property type="entry name" value="YVTN repeat-like/Quinoprotein amine dehydrogenase"/>
    <property type="match status" value="1"/>
</dbReference>
<dbReference type="GO" id="GO:0080008">
    <property type="term" value="C:Cul4-RING E3 ubiquitin ligase complex"/>
    <property type="evidence" value="ECO:0007669"/>
    <property type="project" value="TreeGrafter"/>
</dbReference>
<feature type="compositionally biased region" description="Low complexity" evidence="4">
    <location>
        <begin position="141"/>
        <end position="150"/>
    </location>
</feature>
<dbReference type="OrthoDB" id="4869960at2759"/>
<keyword evidence="6" id="KW-1185">Reference proteome</keyword>
<evidence type="ECO:0000313" key="6">
    <source>
        <dbReference type="Proteomes" id="UP000095300"/>
    </source>
</evidence>
<dbReference type="PANTHER" id="PTHR15574:SF21">
    <property type="entry name" value="DDB1- AND CUL4-ASSOCIATED FACTOR 8"/>
    <property type="match status" value="1"/>
</dbReference>
<feature type="compositionally biased region" description="Acidic residues" evidence="4">
    <location>
        <begin position="220"/>
        <end position="229"/>
    </location>
</feature>
<dbReference type="STRING" id="35570.A0A1I8QEQ4"/>
<dbReference type="InterPro" id="IPR045151">
    <property type="entry name" value="DCAF8"/>
</dbReference>
<keyword evidence="2" id="KW-0677">Repeat</keyword>
<dbReference type="InterPro" id="IPR015943">
    <property type="entry name" value="WD40/YVTN_repeat-like_dom_sf"/>
</dbReference>
<dbReference type="InterPro" id="IPR001680">
    <property type="entry name" value="WD40_rpt"/>
</dbReference>
<dbReference type="SMART" id="SM00320">
    <property type="entry name" value="WD40"/>
    <property type="match status" value="6"/>
</dbReference>
<dbReference type="Pfam" id="PF00400">
    <property type="entry name" value="WD40"/>
    <property type="match status" value="3"/>
</dbReference>
<dbReference type="PROSITE" id="PS50082">
    <property type="entry name" value="WD_REPEATS_2"/>
    <property type="match status" value="1"/>
</dbReference>
<dbReference type="PANTHER" id="PTHR15574">
    <property type="entry name" value="WD REPEAT DOMAIN-CONTAINING FAMILY"/>
    <property type="match status" value="1"/>
</dbReference>
<feature type="compositionally biased region" description="Low complexity" evidence="4">
    <location>
        <begin position="195"/>
        <end position="219"/>
    </location>
</feature>
<feature type="region of interest" description="Disordered" evidence="4">
    <location>
        <begin position="1"/>
        <end position="251"/>
    </location>
</feature>
<dbReference type="Proteomes" id="UP000095300">
    <property type="component" value="Unassembled WGS sequence"/>
</dbReference>
<feature type="repeat" description="WD" evidence="3">
    <location>
        <begin position="322"/>
        <end position="354"/>
    </location>
</feature>
<evidence type="ECO:0000313" key="5">
    <source>
        <dbReference type="EnsemblMetazoa" id="SCAU016450-PA"/>
    </source>
</evidence>
<sequence length="738" mass="82395">MEENAENEIASGISAPKRSRSNDELKDIPSSSCSSDQQSPCDNRENNALNNNNNNISDSGMSLKMEESSDMIMTVDSNINGTDGTISTVSSGCIPQEESMESLGTKEDNTNSPGEVETPCSSNMIKSFKRNRSRNYRSADRSSSASSSHSLNGDEAVAQDTATQAAPAKTEEVRTDAEGLSPSHVFHSTPESRDSSVSVDVEVRDISSPSESSELSSPDGDSDDDDDTDFSPIFGDRQSPDYLSPDSTDSARIKEKDEEVNKLLNKPKPSYTWNATYELRRREHGLSGDGRTSLRNGFTYGFNNRFYASRHIVERMKLSHVLRKHNGCVNCLNFNKSGDLLVTGSDDARLIIWDWAGNKVKHIWKSGHSSNIFQSKFVPTSACLDIISAARDGRVRRSIVPSAGGKVLTSNLYIHQGPIHKLVICPDNPWEILSVGEDGYICSKDLREENNKVNMLRVMSTKKKSKIVRLFSISHHPFAPEICVSGSDSFVRVYDKRSMKEPVHTMCPEHIQEACTPNVTCCVYNNTGNEILASYSEENIYLFNNKNYVSGEYLHCYKGHYNQKTIKGVNFFGPNCEYIISGSDCGNIFYWDKNTEAILNFMPGDTAGVVNCLEPHPTTPILATSGLDHHIKIWTPSAEKHPPDLTKLTQCVRRNLRRTVMDEALEFDNSQLQYFIRQILCRHRNRNRNRANRDPNRQDGSDDDDDESDSSSPLDLESENDDSDDEVSNLRRLNCATQ</sequence>
<evidence type="ECO:0000256" key="2">
    <source>
        <dbReference type="ARBA" id="ARBA00022737"/>
    </source>
</evidence>
<evidence type="ECO:0000256" key="3">
    <source>
        <dbReference type="PROSITE-ProRule" id="PRU00221"/>
    </source>
</evidence>
<feature type="compositionally biased region" description="Polar residues" evidence="4">
    <location>
        <begin position="75"/>
        <end position="93"/>
    </location>
</feature>
<name>A0A1I8QEQ4_STOCA</name>
<dbReference type="PROSITE" id="PS50294">
    <property type="entry name" value="WD_REPEATS_REGION"/>
    <property type="match status" value="1"/>
</dbReference>
<accession>A0A1I8QEQ4</accession>
<organism evidence="5 6">
    <name type="scientific">Stomoxys calcitrans</name>
    <name type="common">Stable fly</name>
    <name type="synonym">Conops calcitrans</name>
    <dbReference type="NCBI Taxonomy" id="35570"/>
    <lineage>
        <taxon>Eukaryota</taxon>
        <taxon>Metazoa</taxon>
        <taxon>Ecdysozoa</taxon>
        <taxon>Arthropoda</taxon>
        <taxon>Hexapoda</taxon>
        <taxon>Insecta</taxon>
        <taxon>Pterygota</taxon>
        <taxon>Neoptera</taxon>
        <taxon>Endopterygota</taxon>
        <taxon>Diptera</taxon>
        <taxon>Brachycera</taxon>
        <taxon>Muscomorpha</taxon>
        <taxon>Muscoidea</taxon>
        <taxon>Muscidae</taxon>
        <taxon>Stomoxys</taxon>
    </lineage>
</organism>
<dbReference type="GO" id="GO:0005737">
    <property type="term" value="C:cytoplasm"/>
    <property type="evidence" value="ECO:0007669"/>
    <property type="project" value="TreeGrafter"/>
</dbReference>
<dbReference type="SUPFAM" id="SSF50978">
    <property type="entry name" value="WD40 repeat-like"/>
    <property type="match status" value="1"/>
</dbReference>
<feature type="compositionally biased region" description="Low complexity" evidence="4">
    <location>
        <begin position="29"/>
        <end position="55"/>
    </location>
</feature>
<feature type="compositionally biased region" description="Basic and acidic residues" evidence="4">
    <location>
        <begin position="691"/>
        <end position="700"/>
    </location>
</feature>
<evidence type="ECO:0000256" key="4">
    <source>
        <dbReference type="SAM" id="MobiDB-lite"/>
    </source>
</evidence>
<dbReference type="KEGG" id="scac:106090189"/>
<dbReference type="AlphaFoldDB" id="A0A1I8QEQ4"/>
<protein>
    <submittedName>
        <fullName evidence="5">Uncharacterized protein</fullName>
    </submittedName>
</protein>